<comment type="caution">
    <text evidence="2">The sequence shown here is derived from an EMBL/GenBank/DDBJ whole genome shotgun (WGS) entry which is preliminary data.</text>
</comment>
<sequence>MSKLVIDTAEVFLPLLEPARYKGAHGGRGSGKSQFFAGLLVEDSMAAPGEMGEGLKSVCIREVQKSLKHSAKSLIESTLRRHGLGERDGFKIFNEVIKTPGDGLVIFQGMQDHTADSIKSLEGFHRAWTEEAQSLSKFSLDLLRPTIRWEDAQRGLASQLWFSWNPRRKTDAIEFLRGASAPPDACVVRANWSDNPWFPGVLDAERASTLAADPDGYDHIWEGGFATATTGAYFARHLAEAKAQRRIGNVAADPLMEVRAYFDIGGTGAKADATAIWLVQFVGPEIRVLDYYEASGQPLATHVKWLRERGIRSVVLPHDGGTHDKVFSVSYESALSEAGFNVIVVPNQGRGAAAARIEAVRRLFPQIWFNAATTEAGRDALGWYHEKRDEARNIGLGPDHDWSSHGADAFGLMAVAHADHGPAPDVSKYMKLTGGHWLA</sequence>
<evidence type="ECO:0000313" key="2">
    <source>
        <dbReference type="EMBL" id="MTH33053.1"/>
    </source>
</evidence>
<dbReference type="OrthoDB" id="479677at2"/>
<keyword evidence="3" id="KW-1185">Reference proteome</keyword>
<organism evidence="2 3">
    <name type="scientific">Paracoccus limosus</name>
    <dbReference type="NCBI Taxonomy" id="913252"/>
    <lineage>
        <taxon>Bacteria</taxon>
        <taxon>Pseudomonadati</taxon>
        <taxon>Pseudomonadota</taxon>
        <taxon>Alphaproteobacteria</taxon>
        <taxon>Rhodobacterales</taxon>
        <taxon>Paracoccaceae</taxon>
        <taxon>Paracoccus</taxon>
    </lineage>
</organism>
<accession>A0A844H0Q4</accession>
<evidence type="ECO:0000259" key="1">
    <source>
        <dbReference type="Pfam" id="PF04466"/>
    </source>
</evidence>
<dbReference type="AlphaFoldDB" id="A0A844H0Q4"/>
<gene>
    <name evidence="2" type="ORF">GL279_00375</name>
</gene>
<dbReference type="InterPro" id="IPR052380">
    <property type="entry name" value="Viral_DNA_packaging_terminase"/>
</dbReference>
<feature type="domain" description="Phage terminase large subunit N-terminal" evidence="1">
    <location>
        <begin position="21"/>
        <end position="223"/>
    </location>
</feature>
<proteinExistence type="predicted"/>
<dbReference type="Gene3D" id="3.40.50.300">
    <property type="entry name" value="P-loop containing nucleotide triphosphate hydrolases"/>
    <property type="match status" value="1"/>
</dbReference>
<reference evidence="2 3" key="1">
    <citation type="submission" date="2019-11" db="EMBL/GenBank/DDBJ databases">
        <authorList>
            <person name="Dong K."/>
        </authorList>
    </citation>
    <scope>NUCLEOTIDE SEQUENCE [LARGE SCALE GENOMIC DNA]</scope>
    <source>
        <strain evidence="2 3">JCM 17370</strain>
    </source>
</reference>
<dbReference type="PANTHER" id="PTHR39184">
    <property type="match status" value="1"/>
</dbReference>
<dbReference type="EMBL" id="WMIF01000001">
    <property type="protein sequence ID" value="MTH33053.1"/>
    <property type="molecule type" value="Genomic_DNA"/>
</dbReference>
<protein>
    <submittedName>
        <fullName evidence="2">PBSX family phage terminase large subunit</fullName>
    </submittedName>
</protein>
<dbReference type="Pfam" id="PF04466">
    <property type="entry name" value="Terminase_3"/>
    <property type="match status" value="1"/>
</dbReference>
<dbReference type="PANTHER" id="PTHR39184:SF1">
    <property type="entry name" value="PBSX PHAGE TERMINASE LARGE SUBUNIT"/>
    <property type="match status" value="1"/>
</dbReference>
<dbReference type="Proteomes" id="UP000442533">
    <property type="component" value="Unassembled WGS sequence"/>
</dbReference>
<name>A0A844H0Q4_9RHOB</name>
<dbReference type="InterPro" id="IPR035412">
    <property type="entry name" value="Terminase_L_N"/>
</dbReference>
<evidence type="ECO:0000313" key="3">
    <source>
        <dbReference type="Proteomes" id="UP000442533"/>
    </source>
</evidence>
<dbReference type="InterPro" id="IPR027417">
    <property type="entry name" value="P-loop_NTPase"/>
</dbReference>